<dbReference type="SUPFAM" id="SSF46785">
    <property type="entry name" value="Winged helix' DNA-binding domain"/>
    <property type="match status" value="1"/>
</dbReference>
<dbReference type="Proteomes" id="UP000570514">
    <property type="component" value="Unassembled WGS sequence"/>
</dbReference>
<keyword evidence="1" id="KW-0238">DNA-binding</keyword>
<dbReference type="InterPro" id="IPR036388">
    <property type="entry name" value="WH-like_DNA-bd_sf"/>
</dbReference>
<protein>
    <submittedName>
        <fullName evidence="2">Rrf2 family nitric oxide-sensitive transcriptional repressor</fullName>
    </submittedName>
</protein>
<dbReference type="PANTHER" id="PTHR33221:SF4">
    <property type="entry name" value="HTH-TYPE TRANSCRIPTIONAL REPRESSOR NSRR"/>
    <property type="match status" value="1"/>
</dbReference>
<evidence type="ECO:0000313" key="3">
    <source>
        <dbReference type="Proteomes" id="UP000570514"/>
    </source>
</evidence>
<reference evidence="2 3" key="1">
    <citation type="submission" date="2020-03" db="EMBL/GenBank/DDBJ databases">
        <title>Genomic Encyclopedia of Type Strains, Phase IV (KMG-IV): sequencing the most valuable type-strain genomes for metagenomic binning, comparative biology and taxonomic classification.</title>
        <authorList>
            <person name="Goeker M."/>
        </authorList>
    </citation>
    <scope>NUCLEOTIDE SEQUENCE [LARGE SCALE GENOMIC DNA]</scope>
    <source>
        <strain evidence="2 3">DSM 19867</strain>
    </source>
</reference>
<organism evidence="2 3">
    <name type="scientific">Rhizomicrobium palustre</name>
    <dbReference type="NCBI Taxonomy" id="189966"/>
    <lineage>
        <taxon>Bacteria</taxon>
        <taxon>Pseudomonadati</taxon>
        <taxon>Pseudomonadota</taxon>
        <taxon>Alphaproteobacteria</taxon>
        <taxon>Micropepsales</taxon>
        <taxon>Micropepsaceae</taxon>
        <taxon>Rhizomicrobium</taxon>
    </lineage>
</organism>
<dbReference type="GO" id="GO:0003700">
    <property type="term" value="F:DNA-binding transcription factor activity"/>
    <property type="evidence" value="ECO:0007669"/>
    <property type="project" value="TreeGrafter"/>
</dbReference>
<evidence type="ECO:0000256" key="1">
    <source>
        <dbReference type="ARBA" id="ARBA00023125"/>
    </source>
</evidence>
<proteinExistence type="predicted"/>
<evidence type="ECO:0000313" key="2">
    <source>
        <dbReference type="EMBL" id="NIK87308.1"/>
    </source>
</evidence>
<sequence>MRLTLHTDYALRMLMLLALEPEELHTIASVAQRYRISRNHLMKVAQTLIQAGFVASVRGRHGGLRLGMDPAAIRVGAVVRATEDGFHLVECFDKRRNTCVITPACGLRKPLDEAMAAFLEVLDRTSLADVAQTPGKATRMRRLLTDGVAAVA</sequence>
<keyword evidence="3" id="KW-1185">Reference proteome</keyword>
<name>A0A846MUV9_9PROT</name>
<gene>
    <name evidence="2" type="ORF">FHS83_000626</name>
</gene>
<dbReference type="RefSeq" id="WP_167080794.1">
    <property type="nucleotide sequence ID" value="NZ_BAAADC010000001.1"/>
</dbReference>
<dbReference type="Gene3D" id="1.10.10.10">
    <property type="entry name" value="Winged helix-like DNA-binding domain superfamily/Winged helix DNA-binding domain"/>
    <property type="match status" value="1"/>
</dbReference>
<comment type="caution">
    <text evidence="2">The sequence shown here is derived from an EMBL/GenBank/DDBJ whole genome shotgun (WGS) entry which is preliminary data.</text>
</comment>
<dbReference type="GO" id="GO:0003677">
    <property type="term" value="F:DNA binding"/>
    <property type="evidence" value="ECO:0007669"/>
    <property type="project" value="UniProtKB-KW"/>
</dbReference>
<dbReference type="NCBIfam" id="TIGR00738">
    <property type="entry name" value="rrf2_super"/>
    <property type="match status" value="1"/>
</dbReference>
<dbReference type="GO" id="GO:0005829">
    <property type="term" value="C:cytosol"/>
    <property type="evidence" value="ECO:0007669"/>
    <property type="project" value="TreeGrafter"/>
</dbReference>
<dbReference type="PANTHER" id="PTHR33221">
    <property type="entry name" value="WINGED HELIX-TURN-HELIX TRANSCRIPTIONAL REGULATOR, RRF2 FAMILY"/>
    <property type="match status" value="1"/>
</dbReference>
<dbReference type="Pfam" id="PF02082">
    <property type="entry name" value="Rrf2"/>
    <property type="match status" value="1"/>
</dbReference>
<dbReference type="InterPro" id="IPR036390">
    <property type="entry name" value="WH_DNA-bd_sf"/>
</dbReference>
<dbReference type="PROSITE" id="PS51197">
    <property type="entry name" value="HTH_RRF2_2"/>
    <property type="match status" value="1"/>
</dbReference>
<dbReference type="InterPro" id="IPR000944">
    <property type="entry name" value="Tscrpt_reg_Rrf2"/>
</dbReference>
<dbReference type="EMBL" id="JAASRM010000001">
    <property type="protein sequence ID" value="NIK87308.1"/>
    <property type="molecule type" value="Genomic_DNA"/>
</dbReference>
<accession>A0A846MUV9</accession>
<dbReference type="AlphaFoldDB" id="A0A846MUV9"/>